<dbReference type="RefSeq" id="WP_136858428.1">
    <property type="nucleotide sequence ID" value="NZ_SUNH01000091.1"/>
</dbReference>
<evidence type="ECO:0000313" key="4">
    <source>
        <dbReference type="Proteomes" id="UP000306223"/>
    </source>
</evidence>
<feature type="domain" description="Transposase IS116/IS110/IS902 C-terminal" evidence="2">
    <location>
        <begin position="33"/>
        <end position="98"/>
    </location>
</feature>
<dbReference type="GO" id="GO:0004803">
    <property type="term" value="F:transposase activity"/>
    <property type="evidence" value="ECO:0007669"/>
    <property type="project" value="InterPro"/>
</dbReference>
<protein>
    <submittedName>
        <fullName evidence="3">IS110 family transposase</fullName>
    </submittedName>
</protein>
<dbReference type="Proteomes" id="UP000306223">
    <property type="component" value="Unassembled WGS sequence"/>
</dbReference>
<keyword evidence="4" id="KW-1185">Reference proteome</keyword>
<name>A0A4U0Q671_9RHOB</name>
<gene>
    <name evidence="3" type="ORF">FA740_19425</name>
</gene>
<dbReference type="GO" id="GO:0003677">
    <property type="term" value="F:DNA binding"/>
    <property type="evidence" value="ECO:0007669"/>
    <property type="project" value="InterPro"/>
</dbReference>
<evidence type="ECO:0000256" key="1">
    <source>
        <dbReference type="SAM" id="MobiDB-lite"/>
    </source>
</evidence>
<dbReference type="GO" id="GO:0006313">
    <property type="term" value="P:DNA transposition"/>
    <property type="evidence" value="ECO:0007669"/>
    <property type="project" value="InterPro"/>
</dbReference>
<sequence length="243" mass="25778">MPSRMPRRGSSVWTGQIADLLPTGSLAPVVAAVHAMRGVAFIAAVMVMAQVRDLQRVDDPRQLRACPGLTPSGHSGGTSLCRGGVTRAGSGLARRAQIHGSAGYRPAPPRPAIPGRRPCRRLSATGPWNGPLRTCPRDRHPVAAGPAKGVVITAIARKRAAVIRAIAEGRNDRSCLPGQDPRLRRQQPPIMPMPKVGDATRQRTLVPCHGPTLLTPASWNEAAPGRHHSHAAANPHMRAVQPS</sequence>
<feature type="non-terminal residue" evidence="3">
    <location>
        <position position="243"/>
    </location>
</feature>
<feature type="region of interest" description="Disordered" evidence="1">
    <location>
        <begin position="173"/>
        <end position="198"/>
    </location>
</feature>
<dbReference type="AlphaFoldDB" id="A0A4U0Q671"/>
<evidence type="ECO:0000313" key="3">
    <source>
        <dbReference type="EMBL" id="TJZ76609.1"/>
    </source>
</evidence>
<proteinExistence type="predicted"/>
<comment type="caution">
    <text evidence="3">The sequence shown here is derived from an EMBL/GenBank/DDBJ whole genome shotgun (WGS) entry which is preliminary data.</text>
</comment>
<evidence type="ECO:0000259" key="2">
    <source>
        <dbReference type="Pfam" id="PF02371"/>
    </source>
</evidence>
<dbReference type="EMBL" id="SUNH01000091">
    <property type="protein sequence ID" value="TJZ76609.1"/>
    <property type="molecule type" value="Genomic_DNA"/>
</dbReference>
<reference evidence="3 4" key="1">
    <citation type="submission" date="2019-04" db="EMBL/GenBank/DDBJ databases">
        <authorList>
            <person name="Li J."/>
        </authorList>
    </citation>
    <scope>NUCLEOTIDE SEQUENCE [LARGE SCALE GENOMIC DNA]</scope>
    <source>
        <strain evidence="3 4">CCTCC AB2016182</strain>
    </source>
</reference>
<dbReference type="Pfam" id="PF02371">
    <property type="entry name" value="Transposase_20"/>
    <property type="match status" value="1"/>
</dbReference>
<accession>A0A4U0Q671</accession>
<feature type="region of interest" description="Disordered" evidence="1">
    <location>
        <begin position="219"/>
        <end position="243"/>
    </location>
</feature>
<organism evidence="3 4">
    <name type="scientific">Paracoccus hibiscisoli</name>
    <dbReference type="NCBI Taxonomy" id="2023261"/>
    <lineage>
        <taxon>Bacteria</taxon>
        <taxon>Pseudomonadati</taxon>
        <taxon>Pseudomonadota</taxon>
        <taxon>Alphaproteobacteria</taxon>
        <taxon>Rhodobacterales</taxon>
        <taxon>Paracoccaceae</taxon>
        <taxon>Paracoccus</taxon>
    </lineage>
</organism>
<dbReference type="InterPro" id="IPR003346">
    <property type="entry name" value="Transposase_20"/>
</dbReference>